<sequence length="31" mass="3498">MEIGILVAVFFAVFAASTVFCAYWFGEQHSR</sequence>
<gene>
    <name evidence="1" type="ORF">At1D1609_01600</name>
</gene>
<protein>
    <submittedName>
        <fullName evidence="1">Uncharacterized protein</fullName>
    </submittedName>
</protein>
<organism evidence="1 2">
    <name type="scientific">Agrobacterium tumefaciens</name>
    <dbReference type="NCBI Taxonomy" id="358"/>
    <lineage>
        <taxon>Bacteria</taxon>
        <taxon>Pseudomonadati</taxon>
        <taxon>Pseudomonadota</taxon>
        <taxon>Alphaproteobacteria</taxon>
        <taxon>Hyphomicrobiales</taxon>
        <taxon>Rhizobiaceae</taxon>
        <taxon>Rhizobium/Agrobacterium group</taxon>
        <taxon>Agrobacterium</taxon>
        <taxon>Agrobacterium tumefaciens complex</taxon>
    </lineage>
</organism>
<name>A0A2L2L7I7_AGRTU</name>
<proteinExistence type="predicted"/>
<dbReference type="AlphaFoldDB" id="A0A2L2L7I7"/>
<dbReference type="Proteomes" id="UP000237717">
    <property type="component" value="Chromosome I"/>
</dbReference>
<reference evidence="1 2" key="1">
    <citation type="submission" date="2018-02" db="EMBL/GenBank/DDBJ databases">
        <title>Complete genome sequence of Agrobacterium tumefaciens 1D1609.</title>
        <authorList>
            <person name="Cho S.-T."/>
            <person name="Haryono M."/>
            <person name="Chang H.-H."/>
            <person name="Santos M.N."/>
            <person name="Lai E.-M."/>
            <person name="Kuo C.-H."/>
        </authorList>
    </citation>
    <scope>NUCLEOTIDE SEQUENCE [LARGE SCALE GENOMIC DNA]</scope>
    <source>
        <strain evidence="1 2">1D1609</strain>
    </source>
</reference>
<dbReference type="EMBL" id="CP026924">
    <property type="protein sequence ID" value="AVH40216.1"/>
    <property type="molecule type" value="Genomic_DNA"/>
</dbReference>
<accession>A0A2L2L7I7</accession>
<evidence type="ECO:0000313" key="2">
    <source>
        <dbReference type="Proteomes" id="UP000237717"/>
    </source>
</evidence>
<evidence type="ECO:0000313" key="1">
    <source>
        <dbReference type="EMBL" id="AVH40216.1"/>
    </source>
</evidence>